<gene>
    <name evidence="1" type="ORF">MELLADRAFT_108640</name>
</gene>
<name>F4RTS1_MELLP</name>
<dbReference type="AlphaFoldDB" id="F4RTS1"/>
<dbReference type="HOGENOM" id="CLU_650660_0_0_1"/>
<dbReference type="EMBL" id="GL883120">
    <property type="protein sequence ID" value="EGG04211.1"/>
    <property type="molecule type" value="Genomic_DNA"/>
</dbReference>
<proteinExistence type="predicted"/>
<dbReference type="VEuPathDB" id="FungiDB:MELLADRAFT_108640"/>
<keyword evidence="2" id="KW-1185">Reference proteome</keyword>
<dbReference type="RefSeq" id="XP_007412672.1">
    <property type="nucleotide sequence ID" value="XM_007412610.1"/>
</dbReference>
<organism evidence="2">
    <name type="scientific">Melampsora larici-populina (strain 98AG31 / pathotype 3-4-7)</name>
    <name type="common">Poplar leaf rust fungus</name>
    <dbReference type="NCBI Taxonomy" id="747676"/>
    <lineage>
        <taxon>Eukaryota</taxon>
        <taxon>Fungi</taxon>
        <taxon>Dikarya</taxon>
        <taxon>Basidiomycota</taxon>
        <taxon>Pucciniomycotina</taxon>
        <taxon>Pucciniomycetes</taxon>
        <taxon>Pucciniales</taxon>
        <taxon>Melampsoraceae</taxon>
        <taxon>Melampsora</taxon>
    </lineage>
</organism>
<reference evidence="2" key="1">
    <citation type="journal article" date="2011" name="Proc. Natl. Acad. Sci. U.S.A.">
        <title>Obligate biotrophy features unraveled by the genomic analysis of rust fungi.</title>
        <authorList>
            <person name="Duplessis S."/>
            <person name="Cuomo C.A."/>
            <person name="Lin Y.-C."/>
            <person name="Aerts A."/>
            <person name="Tisserant E."/>
            <person name="Veneault-Fourrey C."/>
            <person name="Joly D.L."/>
            <person name="Hacquard S."/>
            <person name="Amselem J."/>
            <person name="Cantarel B.L."/>
            <person name="Chiu R."/>
            <person name="Coutinho P.M."/>
            <person name="Feau N."/>
            <person name="Field M."/>
            <person name="Frey P."/>
            <person name="Gelhaye E."/>
            <person name="Goldberg J."/>
            <person name="Grabherr M.G."/>
            <person name="Kodira C.D."/>
            <person name="Kohler A."/>
            <person name="Kuees U."/>
            <person name="Lindquist E.A."/>
            <person name="Lucas S.M."/>
            <person name="Mago R."/>
            <person name="Mauceli E."/>
            <person name="Morin E."/>
            <person name="Murat C."/>
            <person name="Pangilinan J.L."/>
            <person name="Park R."/>
            <person name="Pearson M."/>
            <person name="Quesneville H."/>
            <person name="Rouhier N."/>
            <person name="Sakthikumar S."/>
            <person name="Salamov A.A."/>
            <person name="Schmutz J."/>
            <person name="Selles B."/>
            <person name="Shapiro H."/>
            <person name="Tanguay P."/>
            <person name="Tuskan G.A."/>
            <person name="Henrissat B."/>
            <person name="Van de Peer Y."/>
            <person name="Rouze P."/>
            <person name="Ellis J.G."/>
            <person name="Dodds P.N."/>
            <person name="Schein J.E."/>
            <person name="Zhong S."/>
            <person name="Hamelin R.C."/>
            <person name="Grigoriev I.V."/>
            <person name="Szabo L.J."/>
            <person name="Martin F."/>
        </authorList>
    </citation>
    <scope>NUCLEOTIDE SEQUENCE [LARGE SCALE GENOMIC DNA]</scope>
    <source>
        <strain evidence="2">98AG31 / pathotype 3-4-7</strain>
    </source>
</reference>
<sequence>MPHIETWTHFGIFFILSCTKLVLVQGFFSTNGIGKDLTGSSNIGESSCFDNYAGELSTDDFPISDFEIHDNCGLTHNVVTEGIQVNQDDDAMPPTKKSRKSRAEHTDIYRNQPRLKMDTAAESQLNPFMIQLDQFLKSKKRDRQKASADGSYLGRRIQFLTHEFLLMLVKAHWTYDSNPHEIHSTLVEGFGWLLDIWRTVPVESLKLRYLPKVIENKGAYSPDTIEFAISVMLGNQQLFNNSQCRFISYAVLSWMKKFRSNWFECFIEASGRQFERIPEYKKSRTHTNVFRCLIHTAISALDESNTQEIPNPNKILEDHQTILPQFHTTNTYYTQHLPCSPDILPHGDMMEKGFTGSSNTGKSSCVHKYSGALSMDDFPISAFEIHDCLLKTGSGFDWAGHTPGSVDFSSQDETLQWPLNSQ</sequence>
<accession>F4RTS1</accession>
<protein>
    <submittedName>
        <fullName evidence="1">Uncharacterized protein</fullName>
    </submittedName>
</protein>
<evidence type="ECO:0000313" key="1">
    <source>
        <dbReference type="EMBL" id="EGG04211.1"/>
    </source>
</evidence>
<dbReference type="GeneID" id="18923524"/>
<dbReference type="InParanoid" id="F4RTS1"/>
<dbReference type="Proteomes" id="UP000001072">
    <property type="component" value="Unassembled WGS sequence"/>
</dbReference>
<evidence type="ECO:0000313" key="2">
    <source>
        <dbReference type="Proteomes" id="UP000001072"/>
    </source>
</evidence>
<dbReference type="KEGG" id="mlr:MELLADRAFT_108640"/>